<dbReference type="PROSITE" id="PS51041">
    <property type="entry name" value="EMI"/>
    <property type="match status" value="1"/>
</dbReference>
<feature type="domain" description="EMI" evidence="7">
    <location>
        <begin position="44"/>
        <end position="119"/>
    </location>
</feature>
<keyword evidence="2" id="KW-0964">Secreted</keyword>
<feature type="non-terminal residue" evidence="8">
    <location>
        <position position="129"/>
    </location>
</feature>
<reference evidence="8" key="1">
    <citation type="journal article" date="2004" name="Nature">
        <title>Genome duplication in the teleost fish Tetraodon nigroviridis reveals the early vertebrate proto-karyotype.</title>
        <authorList>
            <person name="Jaillon O."/>
            <person name="Aury J.-M."/>
            <person name="Brunet F."/>
            <person name="Petit J.-L."/>
            <person name="Stange-Thomann N."/>
            <person name="Mauceli E."/>
            <person name="Bouneau L."/>
            <person name="Fischer C."/>
            <person name="Ozouf-Costaz C."/>
            <person name="Bernot A."/>
            <person name="Nicaud S."/>
            <person name="Jaffe D."/>
            <person name="Fisher S."/>
            <person name="Lutfalla G."/>
            <person name="Dossat C."/>
            <person name="Segurens B."/>
            <person name="Dasilva C."/>
            <person name="Salanoubat M."/>
            <person name="Levy M."/>
            <person name="Boudet N."/>
            <person name="Castellano S."/>
            <person name="Anthouard V."/>
            <person name="Jubin C."/>
            <person name="Castelli V."/>
            <person name="Katinka M."/>
            <person name="Vacherie B."/>
            <person name="Biemont C."/>
            <person name="Skalli Z."/>
            <person name="Cattolico L."/>
            <person name="Poulain J."/>
            <person name="De Berardinis V."/>
            <person name="Cruaud C."/>
            <person name="Duprat S."/>
            <person name="Brottier P."/>
            <person name="Coutanceau J.-P."/>
            <person name="Gouzy J."/>
            <person name="Parra G."/>
            <person name="Lardier G."/>
            <person name="Chapple C."/>
            <person name="McKernan K.J."/>
            <person name="McEwan P."/>
            <person name="Bosak S."/>
            <person name="Kellis M."/>
            <person name="Volff J.-N."/>
            <person name="Guigo R."/>
            <person name="Zody M.C."/>
            <person name="Mesirov J."/>
            <person name="Lindblad-Toh K."/>
            <person name="Birren B."/>
            <person name="Nusbaum C."/>
            <person name="Kahn D."/>
            <person name="Robinson-Rechavi M."/>
            <person name="Laudet V."/>
            <person name="Schachter V."/>
            <person name="Quetier F."/>
            <person name="Saurin W."/>
            <person name="Scarpelli C."/>
            <person name="Wincker P."/>
            <person name="Lander E.S."/>
            <person name="Weissenbach J."/>
            <person name="Roest Crollius H."/>
        </authorList>
    </citation>
    <scope>NUCLEOTIDE SEQUENCE [LARGE SCALE GENOMIC DNA]</scope>
</reference>
<dbReference type="GO" id="GO:0031012">
    <property type="term" value="C:extracellular matrix"/>
    <property type="evidence" value="ECO:0007669"/>
    <property type="project" value="TreeGrafter"/>
</dbReference>
<protein>
    <submittedName>
        <fullName evidence="8">(spotted green pufferfish) hypothetical protein</fullName>
    </submittedName>
</protein>
<dbReference type="InterPro" id="IPR050392">
    <property type="entry name" value="Collagen/C1q_domain"/>
</dbReference>
<dbReference type="PANTHER" id="PTHR15427">
    <property type="entry name" value="EMILIN ELASTIN MICROFIBRIL INTERFACE-LOCATED PROTEIN ELASTIN MICROFIBRIL INTERFACER"/>
    <property type="match status" value="1"/>
</dbReference>
<dbReference type="AlphaFoldDB" id="Q4S612"/>
<dbReference type="EMBL" id="CAAE01014729">
    <property type="protein sequence ID" value="CAG03920.1"/>
    <property type="molecule type" value="Genomic_DNA"/>
</dbReference>
<keyword evidence="3" id="KW-0272">Extracellular matrix</keyword>
<evidence type="ECO:0000256" key="5">
    <source>
        <dbReference type="ARBA" id="ARBA00023157"/>
    </source>
</evidence>
<keyword evidence="5" id="KW-1015">Disulfide bond</keyword>
<reference evidence="8" key="2">
    <citation type="submission" date="2004-02" db="EMBL/GenBank/DDBJ databases">
        <authorList>
            <consortium name="Genoscope"/>
            <consortium name="Whitehead Institute Centre for Genome Research"/>
        </authorList>
    </citation>
    <scope>NUCLEOTIDE SEQUENCE</scope>
</reference>
<evidence type="ECO:0000259" key="7">
    <source>
        <dbReference type="PROSITE" id="PS51041"/>
    </source>
</evidence>
<comment type="caution">
    <text evidence="8">The sequence shown here is derived from an EMBL/GenBank/DDBJ whole genome shotgun (WGS) entry which is preliminary data.</text>
</comment>
<feature type="chain" id="PRO_5004243697" evidence="6">
    <location>
        <begin position="20"/>
        <end position="129"/>
    </location>
</feature>
<dbReference type="PANTHER" id="PTHR15427:SF2">
    <property type="entry name" value="EMILIN-3"/>
    <property type="match status" value="1"/>
</dbReference>
<name>Q4S612_TETNG</name>
<feature type="signal peptide" evidence="6">
    <location>
        <begin position="1"/>
        <end position="19"/>
    </location>
</feature>
<accession>Q4S612</accession>
<dbReference type="KEGG" id="tng:GSTEN00023501G001"/>
<evidence type="ECO:0000256" key="1">
    <source>
        <dbReference type="ARBA" id="ARBA00004498"/>
    </source>
</evidence>
<keyword evidence="4 6" id="KW-0732">Signal</keyword>
<organism evidence="8">
    <name type="scientific">Tetraodon nigroviridis</name>
    <name type="common">Spotted green pufferfish</name>
    <name type="synonym">Chelonodon nigroviridis</name>
    <dbReference type="NCBI Taxonomy" id="99883"/>
    <lineage>
        <taxon>Eukaryota</taxon>
        <taxon>Metazoa</taxon>
        <taxon>Chordata</taxon>
        <taxon>Craniata</taxon>
        <taxon>Vertebrata</taxon>
        <taxon>Euteleostomi</taxon>
        <taxon>Actinopterygii</taxon>
        <taxon>Neopterygii</taxon>
        <taxon>Teleostei</taxon>
        <taxon>Neoteleostei</taxon>
        <taxon>Acanthomorphata</taxon>
        <taxon>Eupercaria</taxon>
        <taxon>Tetraodontiformes</taxon>
        <taxon>Tetradontoidea</taxon>
        <taxon>Tetraodontidae</taxon>
        <taxon>Tetraodon</taxon>
    </lineage>
</organism>
<evidence type="ECO:0000256" key="2">
    <source>
        <dbReference type="ARBA" id="ARBA00022525"/>
    </source>
</evidence>
<sequence length="129" mass="14750">MHLVKTCVFISLCLSLAESKFYRPFQHSAGLSRHHHQGKPTSSHNGHCAYVVEKMVTFTVQDGAAPYVKAEYSRCSWAQKCPTLLYRLLYKPLYKVAHKTVTELEWRCCPGFSGYGCMEAHPSYHHPMN</sequence>
<dbReference type="InterPro" id="IPR011489">
    <property type="entry name" value="EMI_domain"/>
</dbReference>
<evidence type="ECO:0000256" key="3">
    <source>
        <dbReference type="ARBA" id="ARBA00022530"/>
    </source>
</evidence>
<evidence type="ECO:0000256" key="6">
    <source>
        <dbReference type="SAM" id="SignalP"/>
    </source>
</evidence>
<evidence type="ECO:0000313" key="8">
    <source>
        <dbReference type="EMBL" id="CAG03920.1"/>
    </source>
</evidence>
<comment type="subcellular location">
    <subcellularLocation>
        <location evidence="1">Secreted</location>
        <location evidence="1">Extracellular space</location>
        <location evidence="1">Extracellular matrix</location>
    </subcellularLocation>
</comment>
<evidence type="ECO:0000256" key="4">
    <source>
        <dbReference type="ARBA" id="ARBA00022729"/>
    </source>
</evidence>
<dbReference type="Pfam" id="PF07546">
    <property type="entry name" value="EMI"/>
    <property type="match status" value="1"/>
</dbReference>
<proteinExistence type="predicted"/>
<dbReference type="GO" id="GO:0005576">
    <property type="term" value="C:extracellular region"/>
    <property type="evidence" value="ECO:0007669"/>
    <property type="project" value="UniProtKB-SubCell"/>
</dbReference>
<dbReference type="OrthoDB" id="10266508at2759"/>
<gene>
    <name evidence="8" type="ORF">GSTENG00023501001</name>
</gene>